<comment type="caution">
    <text evidence="1">The sequence shown here is derived from an EMBL/GenBank/DDBJ whole genome shotgun (WGS) entry which is preliminary data.</text>
</comment>
<proteinExistence type="predicted"/>
<accession>A0A8J6N6F6</accession>
<sequence length="101" mass="11836">MKPEQLYQNLIEIAEKLNVKVSEKNFRKTGKYIQSGLCRVKNENLFMIDKHLPVSKKNIILAELLNKMPLENIYIMPVVRDFVNKHRKTEREESFADSNGS</sequence>
<name>A0A8J6N6F6_9BACT</name>
<gene>
    <name evidence="1" type="ORF">H8E80_09895</name>
</gene>
<dbReference type="AlphaFoldDB" id="A0A8J6N6F6"/>
<organism evidence="1 2">
    <name type="scientific">Candidatus Desulfaltia bathyphila</name>
    <dbReference type="NCBI Taxonomy" id="2841697"/>
    <lineage>
        <taxon>Bacteria</taxon>
        <taxon>Pseudomonadati</taxon>
        <taxon>Thermodesulfobacteriota</taxon>
        <taxon>Desulfobacteria</taxon>
        <taxon>Desulfobacterales</taxon>
        <taxon>Desulfobacterales incertae sedis</taxon>
        <taxon>Candidatus Desulfaltia</taxon>
    </lineage>
</organism>
<evidence type="ECO:0000313" key="1">
    <source>
        <dbReference type="EMBL" id="MBC8200333.1"/>
    </source>
</evidence>
<protein>
    <submittedName>
        <fullName evidence="1">Uncharacterized protein</fullName>
    </submittedName>
</protein>
<dbReference type="EMBL" id="JACNLL010000096">
    <property type="protein sequence ID" value="MBC8200333.1"/>
    <property type="molecule type" value="Genomic_DNA"/>
</dbReference>
<evidence type="ECO:0000313" key="2">
    <source>
        <dbReference type="Proteomes" id="UP000603545"/>
    </source>
</evidence>
<reference evidence="1 2" key="1">
    <citation type="submission" date="2020-08" db="EMBL/GenBank/DDBJ databases">
        <title>Bridging the membrane lipid divide: bacteria of the FCB group superphylum have the potential to synthesize archaeal ether lipids.</title>
        <authorList>
            <person name="Villanueva L."/>
            <person name="Von Meijenfeldt F.A.B."/>
            <person name="Westbye A.B."/>
            <person name="Yadav S."/>
            <person name="Hopmans E.C."/>
            <person name="Dutilh B.E."/>
            <person name="Sinninghe Damste J.S."/>
        </authorList>
    </citation>
    <scope>NUCLEOTIDE SEQUENCE [LARGE SCALE GENOMIC DNA]</scope>
    <source>
        <strain evidence="1">NIOZ-UU82</strain>
    </source>
</reference>
<dbReference type="Proteomes" id="UP000603545">
    <property type="component" value="Unassembled WGS sequence"/>
</dbReference>